<dbReference type="PROSITE" id="PS51257">
    <property type="entry name" value="PROKAR_LIPOPROTEIN"/>
    <property type="match status" value="1"/>
</dbReference>
<dbReference type="AlphaFoldDB" id="A0AAE2YRV4"/>
<proteinExistence type="predicted"/>
<dbReference type="Gene3D" id="3.40.30.10">
    <property type="entry name" value="Glutaredoxin"/>
    <property type="match status" value="1"/>
</dbReference>
<dbReference type="RefSeq" id="WP_215871422.1">
    <property type="nucleotide sequence ID" value="NZ_JAAXYO010000182.1"/>
</dbReference>
<feature type="domain" description="Thioredoxin-like fold" evidence="2">
    <location>
        <begin position="132"/>
        <end position="252"/>
    </location>
</feature>
<gene>
    <name evidence="3" type="primary">dsbG</name>
    <name evidence="3" type="ORF">HFQ13_12975</name>
</gene>
<evidence type="ECO:0000313" key="4">
    <source>
        <dbReference type="Proteomes" id="UP001197378"/>
    </source>
</evidence>
<evidence type="ECO:0000259" key="2">
    <source>
        <dbReference type="Pfam" id="PF13098"/>
    </source>
</evidence>
<dbReference type="SUPFAM" id="SSF52833">
    <property type="entry name" value="Thioredoxin-like"/>
    <property type="match status" value="1"/>
</dbReference>
<evidence type="ECO:0000256" key="1">
    <source>
        <dbReference type="SAM" id="SignalP"/>
    </source>
</evidence>
<dbReference type="InterPro" id="IPR051470">
    <property type="entry name" value="Thiol:disulfide_interchange"/>
</dbReference>
<organism evidence="3 4">
    <name type="scientific">Igneacidithiobacillus copahuensis</name>
    <dbReference type="NCBI Taxonomy" id="2724909"/>
    <lineage>
        <taxon>Bacteria</taxon>
        <taxon>Pseudomonadati</taxon>
        <taxon>Pseudomonadota</taxon>
        <taxon>Acidithiobacillia</taxon>
        <taxon>Acidithiobacillales</taxon>
        <taxon>Acidithiobacillaceae</taxon>
        <taxon>Igneacidithiobacillus</taxon>
    </lineage>
</organism>
<dbReference type="GO" id="GO:0042597">
    <property type="term" value="C:periplasmic space"/>
    <property type="evidence" value="ECO:0007669"/>
    <property type="project" value="InterPro"/>
</dbReference>
<dbReference type="Pfam" id="PF13098">
    <property type="entry name" value="Thioredoxin_2"/>
    <property type="match status" value="1"/>
</dbReference>
<comment type="caution">
    <text evidence="3">The sequence shown here is derived from an EMBL/GenBank/DDBJ whole genome shotgun (WGS) entry which is preliminary data.</text>
</comment>
<evidence type="ECO:0000313" key="3">
    <source>
        <dbReference type="EMBL" id="MBU2789106.1"/>
    </source>
</evidence>
<accession>A0AAE2YRV4</accession>
<keyword evidence="1" id="KW-0732">Signal</keyword>
<dbReference type="NCBIfam" id="NF008657">
    <property type="entry name" value="PRK11657.1"/>
    <property type="match status" value="1"/>
</dbReference>
<dbReference type="Proteomes" id="UP001197378">
    <property type="component" value="Unassembled WGS sequence"/>
</dbReference>
<name>A0AAE2YRV4_9PROT</name>
<feature type="chain" id="PRO_5042033678" evidence="1">
    <location>
        <begin position="21"/>
        <end position="280"/>
    </location>
</feature>
<sequence>MRFRLLVLAAALLLSGCAGSNPVSDNGGHGKVLSKDRAQELVSSVTHDQGQVTKVLPGPGGLTALVIADQGHKTLAYASPDGKYLILAQAIINSKGDNVIRHDAEEAGLLPKPMDAAKLAERASQAKSFVLGTKGPELIAFVDPNCIFCHKFYEDAKPLIAEGKLRVRYVVAGFLKPSSAGKAAAILSAKDPAAAMAKNEKGFNEESEEGGISQDANPSPEVMAEVQKNTQLLQDSGEVATPTIVYCDKNGKAQISHGMPEKLDTFVAGITSMNAEGKCE</sequence>
<dbReference type="InterPro" id="IPR009094">
    <property type="entry name" value="DiS-bond_isomerase_DsbC/G_N_sf"/>
</dbReference>
<dbReference type="EMBL" id="JAAXYO010000182">
    <property type="protein sequence ID" value="MBU2789106.1"/>
    <property type="molecule type" value="Genomic_DNA"/>
</dbReference>
<reference evidence="3" key="1">
    <citation type="journal article" date="2021" name="ISME J.">
        <title>Genomic evolution of the class Acidithiobacillia: deep-branching Proteobacteria living in extreme acidic conditions.</title>
        <authorList>
            <person name="Moya-Beltran A."/>
            <person name="Beard S."/>
            <person name="Rojas-Villalobos C."/>
            <person name="Issotta F."/>
            <person name="Gallardo Y."/>
            <person name="Ulloa R."/>
            <person name="Giaveno A."/>
            <person name="Degli Esposti M."/>
            <person name="Johnson D.B."/>
            <person name="Quatrini R."/>
        </authorList>
    </citation>
    <scope>NUCLEOTIDE SEQUENCE</scope>
    <source>
        <strain evidence="3">VAN18-1</strain>
    </source>
</reference>
<dbReference type="Gene3D" id="3.10.450.70">
    <property type="entry name" value="Disulphide bond isomerase, DsbC/G, N-terminal"/>
    <property type="match status" value="1"/>
</dbReference>
<dbReference type="InterPro" id="IPR036249">
    <property type="entry name" value="Thioredoxin-like_sf"/>
</dbReference>
<feature type="signal peptide" evidence="1">
    <location>
        <begin position="1"/>
        <end position="20"/>
    </location>
</feature>
<protein>
    <submittedName>
        <fullName evidence="3">Thiol:disulfide interchange protein DsbG</fullName>
    </submittedName>
</protein>
<dbReference type="InterPro" id="IPR012336">
    <property type="entry name" value="Thioredoxin-like_fold"/>
</dbReference>
<dbReference type="PANTHER" id="PTHR35272:SF4">
    <property type="entry name" value="THIOL:DISULFIDE INTERCHANGE PROTEIN DSBG"/>
    <property type="match status" value="1"/>
</dbReference>
<keyword evidence="4" id="KW-1185">Reference proteome</keyword>
<dbReference type="PANTHER" id="PTHR35272">
    <property type="entry name" value="THIOL:DISULFIDE INTERCHANGE PROTEIN DSBC-RELATED"/>
    <property type="match status" value="1"/>
</dbReference>